<feature type="compositionally biased region" description="Basic and acidic residues" evidence="1">
    <location>
        <begin position="189"/>
        <end position="203"/>
    </location>
</feature>
<feature type="domain" description="Calcineurin-like phosphoesterase" evidence="2">
    <location>
        <begin position="4"/>
        <end position="93"/>
    </location>
</feature>
<reference evidence="3" key="1">
    <citation type="submission" date="2023-07" db="EMBL/GenBank/DDBJ databases">
        <title>Genomic Encyclopedia of Type Strains, Phase IV (KMG-IV): sequencing the most valuable type-strain genomes for metagenomic binning, comparative biology and taxonomic classification.</title>
        <authorList>
            <person name="Goeker M."/>
        </authorList>
    </citation>
    <scope>NUCLEOTIDE SEQUENCE</scope>
    <source>
        <strain evidence="3">DSM 19569</strain>
    </source>
</reference>
<dbReference type="GO" id="GO:0016787">
    <property type="term" value="F:hydrolase activity"/>
    <property type="evidence" value="ECO:0007669"/>
    <property type="project" value="InterPro"/>
</dbReference>
<evidence type="ECO:0000313" key="4">
    <source>
        <dbReference type="Proteomes" id="UP001223420"/>
    </source>
</evidence>
<gene>
    <name evidence="3" type="ORF">QO001_002361</name>
</gene>
<dbReference type="EMBL" id="JAUSWL010000003">
    <property type="protein sequence ID" value="MDQ0543435.1"/>
    <property type="molecule type" value="Genomic_DNA"/>
</dbReference>
<name>A0AAJ1WWP6_9HYPH</name>
<dbReference type="RefSeq" id="WP_066925647.1">
    <property type="nucleotide sequence ID" value="NZ_JAJALK010000004.1"/>
</dbReference>
<proteinExistence type="predicted"/>
<comment type="caution">
    <text evidence="3">The sequence shown here is derived from an EMBL/GenBank/DDBJ whole genome shotgun (WGS) entry which is preliminary data.</text>
</comment>
<feature type="region of interest" description="Disordered" evidence="1">
    <location>
        <begin position="180"/>
        <end position="203"/>
    </location>
</feature>
<evidence type="ECO:0000259" key="2">
    <source>
        <dbReference type="Pfam" id="PF00149"/>
    </source>
</evidence>
<dbReference type="SUPFAM" id="SSF56300">
    <property type="entry name" value="Metallo-dependent phosphatases"/>
    <property type="match status" value="1"/>
</dbReference>
<protein>
    <submittedName>
        <fullName evidence="3">Calcineurin-like phosphoesterase family protein</fullName>
    </submittedName>
</protein>
<dbReference type="Pfam" id="PF00149">
    <property type="entry name" value="Metallophos"/>
    <property type="match status" value="1"/>
</dbReference>
<evidence type="ECO:0000313" key="3">
    <source>
        <dbReference type="EMBL" id="MDQ0543435.1"/>
    </source>
</evidence>
<organism evidence="3 4">
    <name type="scientific">Methylobacterium brachiatum</name>
    <dbReference type="NCBI Taxonomy" id="269660"/>
    <lineage>
        <taxon>Bacteria</taxon>
        <taxon>Pseudomonadati</taxon>
        <taxon>Pseudomonadota</taxon>
        <taxon>Alphaproteobacteria</taxon>
        <taxon>Hyphomicrobiales</taxon>
        <taxon>Methylobacteriaceae</taxon>
        <taxon>Methylobacterium</taxon>
    </lineage>
</organism>
<dbReference type="Gene3D" id="3.60.21.10">
    <property type="match status" value="1"/>
</dbReference>
<evidence type="ECO:0000256" key="1">
    <source>
        <dbReference type="SAM" id="MobiDB-lite"/>
    </source>
</evidence>
<sequence length="203" mass="22933">MPPRTLFTADHHVGHRQILSPRMALNRPFATIEEHDETLVANWNAAVRPEDTVWHIGDFCYRCTEAHARAILSRLKGRIFLVRGNHDRISVRLPWAGPVVDVARVVVQNLDGSPQGLFLSHYAHRVWPRMHRGDIHLYGHSHGTLPGTAASTDVGVDCFDYRPVTLDEIRVRLAENADALSRVPASDHAQGRRHDERSTEVMP</sequence>
<dbReference type="Proteomes" id="UP001223420">
    <property type="component" value="Unassembled WGS sequence"/>
</dbReference>
<dbReference type="AlphaFoldDB" id="A0AAJ1WWP6"/>
<dbReference type="InterPro" id="IPR029052">
    <property type="entry name" value="Metallo-depent_PP-like"/>
</dbReference>
<dbReference type="InterPro" id="IPR004843">
    <property type="entry name" value="Calcineurin-like_PHP"/>
</dbReference>
<accession>A0AAJ1WWP6</accession>